<feature type="transmembrane region" description="Helical" evidence="1">
    <location>
        <begin position="126"/>
        <end position="146"/>
    </location>
</feature>
<evidence type="ECO:0000313" key="3">
    <source>
        <dbReference type="EMBL" id="BAR98667.1"/>
    </source>
</evidence>
<dbReference type="RefSeq" id="WP_145911911.1">
    <property type="nucleotide sequence ID" value="NZ_AP014854.2"/>
</dbReference>
<name>A0A0H5B8X2_BLAVI</name>
<keyword evidence="1" id="KW-1133">Transmembrane helix</keyword>
<dbReference type="EMBL" id="LN907867">
    <property type="protein sequence ID" value="CUU43995.1"/>
    <property type="molecule type" value="Genomic_DNA"/>
</dbReference>
<dbReference type="InterPro" id="IPR000620">
    <property type="entry name" value="EamA_dom"/>
</dbReference>
<protein>
    <submittedName>
        <fullName evidence="4">Phosphonate utilization associated putative membrane protein</fullName>
    </submittedName>
</protein>
<dbReference type="GO" id="GO:0016020">
    <property type="term" value="C:membrane"/>
    <property type="evidence" value="ECO:0007669"/>
    <property type="project" value="InterPro"/>
</dbReference>
<reference evidence="3" key="1">
    <citation type="journal article" date="2015" name="Genome Announc.">
        <title>Complete Genome Sequence of the Bacteriochlorophyll b-Producing Photosynthetic Bacterium Blastochloris viridis.</title>
        <authorList>
            <person name="Tsukatani Y."/>
            <person name="Hirose Y."/>
            <person name="Harada J."/>
            <person name="Misawa N."/>
            <person name="Mori K."/>
            <person name="Inoue K."/>
            <person name="Tamiaki H."/>
        </authorList>
    </citation>
    <scope>NUCLEOTIDE SEQUENCE [LARGE SCALE GENOMIC DNA]</scope>
    <source>
        <strain evidence="3">DSM 133</strain>
    </source>
</reference>
<dbReference type="SUPFAM" id="SSF103481">
    <property type="entry name" value="Multidrug resistance efflux transporter EmrE"/>
    <property type="match status" value="2"/>
</dbReference>
<feature type="transmembrane region" description="Helical" evidence="1">
    <location>
        <begin position="234"/>
        <end position="257"/>
    </location>
</feature>
<dbReference type="EMBL" id="AP014854">
    <property type="protein sequence ID" value="BAR98667.1"/>
    <property type="molecule type" value="Genomic_DNA"/>
</dbReference>
<gene>
    <name evidence="3" type="ORF">BV133_1074</name>
    <name evidence="4" type="ORF">BVIRIDIS_30230</name>
</gene>
<proteinExistence type="predicted"/>
<feature type="transmembrane region" description="Helical" evidence="1">
    <location>
        <begin position="277"/>
        <end position="297"/>
    </location>
</feature>
<feature type="transmembrane region" description="Helical" evidence="1">
    <location>
        <begin position="158"/>
        <end position="183"/>
    </location>
</feature>
<dbReference type="Proteomes" id="UP000065734">
    <property type="component" value="Chromosome I"/>
</dbReference>
<dbReference type="Gene3D" id="1.10.3730.20">
    <property type="match status" value="1"/>
</dbReference>
<dbReference type="AlphaFoldDB" id="A0A0H5B8X2"/>
<reference evidence="5" key="3">
    <citation type="journal article" date="2016" name="Genome Announc.">
        <title>Revised genome sequence of the purple photosynthetic bacterium Blastochloris viridis.</title>
        <authorList>
            <person name="Liu L.N."/>
            <person name="Faulkner M."/>
            <person name="Liu X."/>
            <person name="Huang F."/>
            <person name="Darby A.C."/>
            <person name="Hall N."/>
        </authorList>
    </citation>
    <scope>NUCLEOTIDE SEQUENCE [LARGE SCALE GENOMIC DNA]</scope>
    <source>
        <strain evidence="5">ATCC 19567 / DSM 133 / F</strain>
    </source>
</reference>
<keyword evidence="5" id="KW-1185">Reference proteome</keyword>
<feature type="transmembrane region" description="Helical" evidence="1">
    <location>
        <begin position="189"/>
        <end position="213"/>
    </location>
</feature>
<feature type="domain" description="EamA" evidence="2">
    <location>
        <begin position="7"/>
        <end position="143"/>
    </location>
</feature>
<evidence type="ECO:0000259" key="2">
    <source>
        <dbReference type="Pfam" id="PF00892"/>
    </source>
</evidence>
<keyword evidence="1" id="KW-0472">Membrane</keyword>
<evidence type="ECO:0000313" key="4">
    <source>
        <dbReference type="EMBL" id="CUU43995.1"/>
    </source>
</evidence>
<organism evidence="4 5">
    <name type="scientific">Blastochloris viridis</name>
    <name type="common">Rhodopseudomonas viridis</name>
    <dbReference type="NCBI Taxonomy" id="1079"/>
    <lineage>
        <taxon>Bacteria</taxon>
        <taxon>Pseudomonadati</taxon>
        <taxon>Pseudomonadota</taxon>
        <taxon>Alphaproteobacteria</taxon>
        <taxon>Hyphomicrobiales</taxon>
        <taxon>Blastochloridaceae</taxon>
        <taxon>Blastochloris</taxon>
    </lineage>
</organism>
<dbReference type="STRING" id="1079.BVIR_257"/>
<accession>A0A0H5B8X2</accession>
<dbReference type="KEGG" id="bvr:BVIR_257"/>
<feature type="transmembrane region" description="Helical" evidence="1">
    <location>
        <begin position="44"/>
        <end position="64"/>
    </location>
</feature>
<feature type="transmembrane region" description="Helical" evidence="1">
    <location>
        <begin position="70"/>
        <end position="91"/>
    </location>
</feature>
<evidence type="ECO:0000313" key="5">
    <source>
        <dbReference type="Proteomes" id="UP000065734"/>
    </source>
</evidence>
<sequence length="298" mass="30169">MTVELLWIPVTLVASVAQTARNALQKNLTATLGTVGATHVRFLYGLPFAVVFLAAIAGATGQVPPLPGPAALALTACGALAQIGGTALMLAAMRARSFAVTIAMLKTEPVLVAVAGFAVLGERPSLGAAVGIAVATLGVVLVSLARPAGEKTQADLRSIGFGLLAGGLFAVSAVGFRGAILALPPVPPLLAASTILVTTLFIQTVVLSLWLAATDRAALVATLKAWRPSVTAGFSGAFASQLWFLGFALTTAANVRTLALVEVVMAQVVSGRLKEAVAPRELAGMALILIGVAALLLH</sequence>
<feature type="transmembrane region" description="Helical" evidence="1">
    <location>
        <begin position="98"/>
        <end position="120"/>
    </location>
</feature>
<evidence type="ECO:0000256" key="1">
    <source>
        <dbReference type="SAM" id="Phobius"/>
    </source>
</evidence>
<keyword evidence="1" id="KW-0812">Transmembrane</keyword>
<dbReference type="Pfam" id="PF00892">
    <property type="entry name" value="EamA"/>
    <property type="match status" value="1"/>
</dbReference>
<dbReference type="InterPro" id="IPR037185">
    <property type="entry name" value="EmrE-like"/>
</dbReference>
<feature type="transmembrane region" description="Helical" evidence="1">
    <location>
        <begin position="6"/>
        <end position="24"/>
    </location>
</feature>
<reference evidence="4" key="2">
    <citation type="submission" date="2015-11" db="EMBL/GenBank/DDBJ databases">
        <authorList>
            <person name="Zhang Y."/>
            <person name="Guo Z."/>
        </authorList>
    </citation>
    <scope>NUCLEOTIDE SEQUENCE</scope>
    <source>
        <strain evidence="4">1</strain>
    </source>
</reference>
<dbReference type="OrthoDB" id="5243804at2"/>